<accession>A0ACC5YE43</accession>
<name>A0ACC5YE43_9TELE</name>
<gene>
    <name evidence="1" type="ORF">PDJAM_G00229350</name>
</gene>
<sequence length="270" mass="30085">MLGEGFILMLNYREEAIRSPDITWTSYSPADCALESYTLAQVKDTLSSTEPGSDVRPVQKLSKSKAPHHRPDLYISNQDEKPYVSLSQPEESNTLLDNLSLDLQLNSIIESKQVYPHSTKPEEWHVSGLVNSPIPQQLHFIPAPVPLKQDDIPDDGYLVMDSSIMLNGEPPTNSMLNGYLDKKLQEVYSQYLQERLACPGSSPGCSLLPSFHQTSLVQLSQPLNLDSGLEPETRQSHGAVSQRASSNFSSPVLRISNAEEPIRPRHSEYL</sequence>
<proteinExistence type="predicted"/>
<evidence type="ECO:0000313" key="1">
    <source>
        <dbReference type="EMBL" id="MCJ8733917.1"/>
    </source>
</evidence>
<comment type="caution">
    <text evidence="1">The sequence shown here is derived from an EMBL/GenBank/DDBJ whole genome shotgun (WGS) entry which is preliminary data.</text>
</comment>
<dbReference type="Proteomes" id="UP000830395">
    <property type="component" value="Chromosome 7"/>
</dbReference>
<evidence type="ECO:0000313" key="2">
    <source>
        <dbReference type="Proteomes" id="UP000830395"/>
    </source>
</evidence>
<keyword evidence="2" id="KW-1185">Reference proteome</keyword>
<reference evidence="1" key="1">
    <citation type="submission" date="2020-02" db="EMBL/GenBank/DDBJ databases">
        <title>Genome sequencing of the panga catfish, Pangasius djambal.</title>
        <authorList>
            <person name="Wen M."/>
            <person name="Zahm M."/>
            <person name="Roques C."/>
            <person name="Cabau C."/>
            <person name="Klopp C."/>
            <person name="Donnadieu C."/>
            <person name="Jouanno E."/>
            <person name="Avarre J.-C."/>
            <person name="Campet M."/>
            <person name="Ha T."/>
            <person name="Dugue R."/>
            <person name="Lampietro C."/>
            <person name="Louis A."/>
            <person name="Herpin A."/>
            <person name="Echchiki A."/>
            <person name="Berthelot C."/>
            <person name="Parey E."/>
            <person name="Roest-Crollius H."/>
            <person name="Braasch I."/>
            <person name="Postlethwait J.H."/>
            <person name="Bobe J."/>
            <person name="Montfort J."/>
            <person name="Bouchez O."/>
            <person name="Begum T."/>
            <person name="Schartl M."/>
            <person name="Gustiano R."/>
            <person name="Guiguen Y."/>
        </authorList>
    </citation>
    <scope>NUCLEOTIDE SEQUENCE</scope>
    <source>
        <strain evidence="1">Pdj_M5554</strain>
    </source>
</reference>
<dbReference type="EMBL" id="CM040981">
    <property type="protein sequence ID" value="MCJ8733917.1"/>
    <property type="molecule type" value="Genomic_DNA"/>
</dbReference>
<organism evidence="1 2">
    <name type="scientific">Pangasius djambal</name>
    <dbReference type="NCBI Taxonomy" id="1691987"/>
    <lineage>
        <taxon>Eukaryota</taxon>
        <taxon>Metazoa</taxon>
        <taxon>Chordata</taxon>
        <taxon>Craniata</taxon>
        <taxon>Vertebrata</taxon>
        <taxon>Euteleostomi</taxon>
        <taxon>Actinopterygii</taxon>
        <taxon>Neopterygii</taxon>
        <taxon>Teleostei</taxon>
        <taxon>Ostariophysi</taxon>
        <taxon>Siluriformes</taxon>
        <taxon>Pangasiidae</taxon>
        <taxon>Pangasius</taxon>
    </lineage>
</organism>
<protein>
    <submittedName>
        <fullName evidence="1">Uncharacterized protein</fullName>
    </submittedName>
</protein>